<proteinExistence type="predicted"/>
<dbReference type="Proteomes" id="UP000198940">
    <property type="component" value="Unassembled WGS sequence"/>
</dbReference>
<dbReference type="SUPFAM" id="SSF47413">
    <property type="entry name" value="lambda repressor-like DNA-binding domains"/>
    <property type="match status" value="1"/>
</dbReference>
<sequence>MGKTNIDWVQMSDAAIMEQIGNYIRHERQQQQRTQAQLSEMAGLNRWTIGQIENGEAISLMSLLQILRALDRLHVLDSFAYSEEISPLAYAKLKKQQRQRIRNNRAQDPDKGDLGW</sequence>
<dbReference type="EMBL" id="FOKU01000011">
    <property type="protein sequence ID" value="SFC44357.1"/>
    <property type="molecule type" value="Genomic_DNA"/>
</dbReference>
<dbReference type="SMART" id="SM00530">
    <property type="entry name" value="HTH_XRE"/>
    <property type="match status" value="1"/>
</dbReference>
<protein>
    <submittedName>
        <fullName evidence="4">Transcriptional regulator, XRE family</fullName>
    </submittedName>
</protein>
<dbReference type="InterPro" id="IPR010982">
    <property type="entry name" value="Lambda_DNA-bd_dom_sf"/>
</dbReference>
<feature type="compositionally biased region" description="Basic and acidic residues" evidence="1">
    <location>
        <begin position="105"/>
        <end position="116"/>
    </location>
</feature>
<dbReference type="Proteomes" id="UP000184031">
    <property type="component" value="Unassembled WGS sequence"/>
</dbReference>
<dbReference type="Pfam" id="PF01381">
    <property type="entry name" value="HTH_3"/>
    <property type="match status" value="1"/>
</dbReference>
<dbReference type="EMBL" id="FRAT01000005">
    <property type="protein sequence ID" value="SHK91543.1"/>
    <property type="molecule type" value="Genomic_DNA"/>
</dbReference>
<comment type="caution">
    <text evidence="4">The sequence shown here is derived from an EMBL/GenBank/DDBJ whole genome shotgun (WGS) entry which is preliminary data.</text>
</comment>
<dbReference type="STRING" id="1055723.SAMN05216293_2253"/>
<accession>A0A1M6WCJ0</accession>
<evidence type="ECO:0000256" key="1">
    <source>
        <dbReference type="SAM" id="MobiDB-lite"/>
    </source>
</evidence>
<evidence type="ECO:0000313" key="3">
    <source>
        <dbReference type="EMBL" id="SFC44357.1"/>
    </source>
</evidence>
<dbReference type="InterPro" id="IPR001387">
    <property type="entry name" value="Cro/C1-type_HTH"/>
</dbReference>
<reference evidence="4 5" key="1">
    <citation type="submission" date="2016-11" db="EMBL/GenBank/DDBJ databases">
        <authorList>
            <person name="Varghese N."/>
            <person name="Submissions S."/>
        </authorList>
    </citation>
    <scope>NUCLEOTIDE SEQUENCE [LARGE SCALE GENOMIC DNA]</scope>
    <source>
        <strain evidence="4 5">CGMCC 1.12174</strain>
        <strain evidence="3 6">DSM 26351</strain>
    </source>
</reference>
<keyword evidence="6" id="KW-1185">Reference proteome</keyword>
<organism evidence="4 5">
    <name type="scientific">Flagellimonas taeanensis</name>
    <dbReference type="NCBI Taxonomy" id="1005926"/>
    <lineage>
        <taxon>Bacteria</taxon>
        <taxon>Pseudomonadati</taxon>
        <taxon>Bacteroidota</taxon>
        <taxon>Flavobacteriia</taxon>
        <taxon>Flavobacteriales</taxon>
        <taxon>Flavobacteriaceae</taxon>
        <taxon>Flagellimonas</taxon>
    </lineage>
</organism>
<dbReference type="GO" id="GO:0003677">
    <property type="term" value="F:DNA binding"/>
    <property type="evidence" value="ECO:0007669"/>
    <property type="project" value="InterPro"/>
</dbReference>
<dbReference type="Gene3D" id="1.10.260.40">
    <property type="entry name" value="lambda repressor-like DNA-binding domains"/>
    <property type="match status" value="1"/>
</dbReference>
<feature type="region of interest" description="Disordered" evidence="1">
    <location>
        <begin position="95"/>
        <end position="116"/>
    </location>
</feature>
<evidence type="ECO:0000259" key="2">
    <source>
        <dbReference type="PROSITE" id="PS50943"/>
    </source>
</evidence>
<dbReference type="AlphaFoldDB" id="A0A1M6WCJ0"/>
<evidence type="ECO:0000313" key="6">
    <source>
        <dbReference type="Proteomes" id="UP000198940"/>
    </source>
</evidence>
<dbReference type="PROSITE" id="PS50943">
    <property type="entry name" value="HTH_CROC1"/>
    <property type="match status" value="1"/>
</dbReference>
<name>A0A1M6WCJ0_9FLAO</name>
<evidence type="ECO:0000313" key="4">
    <source>
        <dbReference type="EMBL" id="SHK91543.1"/>
    </source>
</evidence>
<evidence type="ECO:0000313" key="5">
    <source>
        <dbReference type="Proteomes" id="UP000184031"/>
    </source>
</evidence>
<gene>
    <name evidence="3" type="ORF">SAMN04487891_11158</name>
    <name evidence="4" type="ORF">SAMN05216293_2253</name>
</gene>
<feature type="domain" description="HTH cro/C1-type" evidence="2">
    <location>
        <begin position="24"/>
        <end position="76"/>
    </location>
</feature>
<dbReference type="OrthoDB" id="8690238at2"/>